<dbReference type="InterPro" id="IPR013750">
    <property type="entry name" value="GHMP_kinase_C_dom"/>
</dbReference>
<keyword evidence="4" id="KW-0067">ATP-binding</keyword>
<feature type="domain" description="GHMP kinase N-terminal" evidence="6">
    <location>
        <begin position="87"/>
        <end position="173"/>
    </location>
</feature>
<dbReference type="AlphaFoldDB" id="A0A317E284"/>
<dbReference type="InterPro" id="IPR014606">
    <property type="entry name" value="Heptose_7-P_kinase"/>
</dbReference>
<evidence type="ECO:0000256" key="2">
    <source>
        <dbReference type="ARBA" id="ARBA00022741"/>
    </source>
</evidence>
<dbReference type="PIRSF" id="PIRSF036406">
    <property type="entry name" value="Hept_kin"/>
    <property type="match status" value="1"/>
</dbReference>
<comment type="caution">
    <text evidence="8">The sequence shown here is derived from an EMBL/GenBank/DDBJ whole genome shotgun (WGS) entry which is preliminary data.</text>
</comment>
<dbReference type="Proteomes" id="UP000245461">
    <property type="component" value="Unassembled WGS sequence"/>
</dbReference>
<dbReference type="PANTHER" id="PTHR32463">
    <property type="entry name" value="L-FUCOSE KINASE"/>
    <property type="match status" value="1"/>
</dbReference>
<dbReference type="InterPro" id="IPR036554">
    <property type="entry name" value="GHMP_kinase_C_sf"/>
</dbReference>
<dbReference type="Pfam" id="PF08544">
    <property type="entry name" value="GHMP_kinases_C"/>
    <property type="match status" value="1"/>
</dbReference>
<accession>A0A317E284</accession>
<dbReference type="Pfam" id="PF00288">
    <property type="entry name" value="GHMP_kinases_N"/>
    <property type="match status" value="1"/>
</dbReference>
<dbReference type="InterPro" id="IPR006204">
    <property type="entry name" value="GHMP_kinase_N_dom"/>
</dbReference>
<keyword evidence="3" id="KW-0418">Kinase</keyword>
<dbReference type="RefSeq" id="WP_109906777.1">
    <property type="nucleotide sequence ID" value="NZ_QGLE01000008.1"/>
</dbReference>
<dbReference type="Gene3D" id="3.30.230.120">
    <property type="match status" value="1"/>
</dbReference>
<name>A0A317E284_9PROT</name>
<dbReference type="GO" id="GO:0050201">
    <property type="term" value="F:fucokinase activity"/>
    <property type="evidence" value="ECO:0007669"/>
    <property type="project" value="TreeGrafter"/>
</dbReference>
<evidence type="ECO:0000256" key="4">
    <source>
        <dbReference type="ARBA" id="ARBA00022840"/>
    </source>
</evidence>
<evidence type="ECO:0000259" key="7">
    <source>
        <dbReference type="Pfam" id="PF08544"/>
    </source>
</evidence>
<protein>
    <submittedName>
        <fullName evidence="8">Dehydrogenase</fullName>
    </submittedName>
</protein>
<evidence type="ECO:0000256" key="1">
    <source>
        <dbReference type="ARBA" id="ARBA00022679"/>
    </source>
</evidence>
<evidence type="ECO:0000313" key="9">
    <source>
        <dbReference type="Proteomes" id="UP000245461"/>
    </source>
</evidence>
<dbReference type="PANTHER" id="PTHR32463:SF0">
    <property type="entry name" value="L-FUCOSE KINASE"/>
    <property type="match status" value="1"/>
</dbReference>
<dbReference type="SUPFAM" id="SSF54211">
    <property type="entry name" value="Ribosomal protein S5 domain 2-like"/>
    <property type="match status" value="1"/>
</dbReference>
<evidence type="ECO:0000256" key="5">
    <source>
        <dbReference type="ARBA" id="ARBA00038121"/>
    </source>
</evidence>
<keyword evidence="2" id="KW-0547">Nucleotide-binding</keyword>
<proteinExistence type="inferred from homology"/>
<sequence>MAGLNFHKTRARAPLRLGLAGGGTDLSPYCDQFGGAVLNVTIDRYAFASIIPRSDNRVVFVSDDTGIEESFEIDQPLSNAKLLLHRGVYQRMMAEFNGGRREPMTIRTTVDAPAGSGLGSSSALVVALVDAMRAVLGAPLGPYDVAHLAFEIERIDLALSGGRQDQYAAAFGGLNFIEFLPQDRVIVNPLRVSDAIANEFECSLVTCFSGRSRQSAEIIDRQTAGLKSAGSGTIEAMDRLKYDAIEMKRALLVGSIPRMAEIMNDSWKAKQRTATGVSNARIDELFQVAMSNGAQAGKVSGAGGGGFMFFVVTPENRYSLMHALNEAGGQATPVKFVDRGSETWHV</sequence>
<evidence type="ECO:0000259" key="6">
    <source>
        <dbReference type="Pfam" id="PF00288"/>
    </source>
</evidence>
<dbReference type="GO" id="GO:0005524">
    <property type="term" value="F:ATP binding"/>
    <property type="evidence" value="ECO:0007669"/>
    <property type="project" value="UniProtKB-KW"/>
</dbReference>
<dbReference type="InterPro" id="IPR020568">
    <property type="entry name" value="Ribosomal_Su5_D2-typ_SF"/>
</dbReference>
<reference evidence="8 9" key="1">
    <citation type="submission" date="2018-05" db="EMBL/GenBank/DDBJ databases">
        <title>Zavarzinia sp. HR-AS.</title>
        <authorList>
            <person name="Lee Y."/>
            <person name="Jeon C.O."/>
        </authorList>
    </citation>
    <scope>NUCLEOTIDE SEQUENCE [LARGE SCALE GENOMIC DNA]</scope>
    <source>
        <strain evidence="8 9">HR-AS</strain>
    </source>
</reference>
<comment type="similarity">
    <text evidence="5">Belongs to the GHMP kinase family.</text>
</comment>
<dbReference type="PRINTS" id="PR00960">
    <property type="entry name" value="LMBPPROTEIN"/>
</dbReference>
<organism evidence="8 9">
    <name type="scientific">Zavarzinia aquatilis</name>
    <dbReference type="NCBI Taxonomy" id="2211142"/>
    <lineage>
        <taxon>Bacteria</taxon>
        <taxon>Pseudomonadati</taxon>
        <taxon>Pseudomonadota</taxon>
        <taxon>Alphaproteobacteria</taxon>
        <taxon>Rhodospirillales</taxon>
        <taxon>Zavarziniaceae</taxon>
        <taxon>Zavarzinia</taxon>
    </lineage>
</organism>
<dbReference type="InterPro" id="IPR001174">
    <property type="entry name" value="HddA/FKP"/>
</dbReference>
<evidence type="ECO:0000256" key="3">
    <source>
        <dbReference type="ARBA" id="ARBA00022777"/>
    </source>
</evidence>
<dbReference type="OrthoDB" id="9812992at2"/>
<evidence type="ECO:0000313" key="8">
    <source>
        <dbReference type="EMBL" id="PWR21099.1"/>
    </source>
</evidence>
<dbReference type="SUPFAM" id="SSF55060">
    <property type="entry name" value="GHMP Kinase, C-terminal domain"/>
    <property type="match status" value="1"/>
</dbReference>
<dbReference type="GO" id="GO:0042352">
    <property type="term" value="P:GDP-L-fucose salvage"/>
    <property type="evidence" value="ECO:0007669"/>
    <property type="project" value="TreeGrafter"/>
</dbReference>
<dbReference type="InterPro" id="IPR052203">
    <property type="entry name" value="GHMP_Kinase-Related"/>
</dbReference>
<gene>
    <name evidence="8" type="ORF">DKG74_13915</name>
</gene>
<feature type="domain" description="GHMP kinase C-terminal" evidence="7">
    <location>
        <begin position="247"/>
        <end position="328"/>
    </location>
</feature>
<keyword evidence="1" id="KW-0808">Transferase</keyword>
<keyword evidence="9" id="KW-1185">Reference proteome</keyword>
<dbReference type="EMBL" id="QGLE01000008">
    <property type="protein sequence ID" value="PWR21099.1"/>
    <property type="molecule type" value="Genomic_DNA"/>
</dbReference>